<dbReference type="EMBL" id="JBHLTR010000047">
    <property type="protein sequence ID" value="MFC0560891.1"/>
    <property type="molecule type" value="Genomic_DNA"/>
</dbReference>
<evidence type="ECO:0000313" key="3">
    <source>
        <dbReference type="EMBL" id="MFC0560891.1"/>
    </source>
</evidence>
<dbReference type="EC" id="2.7.13.3" evidence="3"/>
<keyword evidence="1" id="KW-0472">Membrane</keyword>
<keyword evidence="1" id="KW-0812">Transmembrane</keyword>
<accession>A0ABV6NJJ5</accession>
<evidence type="ECO:0000259" key="2">
    <source>
        <dbReference type="Pfam" id="PF06580"/>
    </source>
</evidence>
<feature type="transmembrane region" description="Helical" evidence="1">
    <location>
        <begin position="12"/>
        <end position="33"/>
    </location>
</feature>
<comment type="caution">
    <text evidence="3">The sequence shown here is derived from an EMBL/GenBank/DDBJ whole genome shotgun (WGS) entry which is preliminary data.</text>
</comment>
<dbReference type="RefSeq" id="WP_273848128.1">
    <property type="nucleotide sequence ID" value="NZ_JAQQWT010000052.1"/>
</dbReference>
<reference evidence="3 4" key="1">
    <citation type="submission" date="2024-09" db="EMBL/GenBank/DDBJ databases">
        <authorList>
            <person name="Sun Q."/>
            <person name="Mori K."/>
        </authorList>
    </citation>
    <scope>NUCLEOTIDE SEQUENCE [LARGE SCALE GENOMIC DNA]</scope>
    <source>
        <strain evidence="3 4">NCAIM B.02301</strain>
    </source>
</reference>
<keyword evidence="1" id="KW-1133">Transmembrane helix</keyword>
<name>A0ABV6NJJ5_9BACI</name>
<dbReference type="GO" id="GO:0004673">
    <property type="term" value="F:protein histidine kinase activity"/>
    <property type="evidence" value="ECO:0007669"/>
    <property type="project" value="UniProtKB-EC"/>
</dbReference>
<dbReference type="Gene3D" id="3.30.565.10">
    <property type="entry name" value="Histidine kinase-like ATPase, C-terminal domain"/>
    <property type="match status" value="1"/>
</dbReference>
<keyword evidence="3" id="KW-0808">Transferase</keyword>
<proteinExistence type="predicted"/>
<keyword evidence="4" id="KW-1185">Reference proteome</keyword>
<dbReference type="InterPro" id="IPR050640">
    <property type="entry name" value="Bact_2-comp_sensor_kinase"/>
</dbReference>
<dbReference type="Proteomes" id="UP001589833">
    <property type="component" value="Unassembled WGS sequence"/>
</dbReference>
<keyword evidence="3" id="KW-0418">Kinase</keyword>
<dbReference type="InterPro" id="IPR036890">
    <property type="entry name" value="HATPase_C_sf"/>
</dbReference>
<dbReference type="Pfam" id="PF06580">
    <property type="entry name" value="His_kinase"/>
    <property type="match status" value="1"/>
</dbReference>
<feature type="transmembrane region" description="Helical" evidence="1">
    <location>
        <begin position="290"/>
        <end position="309"/>
    </location>
</feature>
<dbReference type="PANTHER" id="PTHR34220">
    <property type="entry name" value="SENSOR HISTIDINE KINASE YPDA"/>
    <property type="match status" value="1"/>
</dbReference>
<sequence length="528" mass="60922">MNLFKQYRISHLLFGCFFLFILISLCIIIYVSYQYSVRGIVDTTTEYQQNQLKLISEDLTSKLEAFEDYSIVLSRQQIFRDVIRREQPFYGGNVNSLTQDFSNIVYSIPAIHSIEIYLNTPPIDNIQYPVRYSDLASIYDSTWYEQIEDISSTWLGKRTVKMVAGEQPVISYGRKINTSRGLLQSVIIINLDPYAVQGWLLGFSEKSNLVLVDNEGNVISSTSSFEIDELFFDKLLEAKESTADELLTYQVRHNENFVVATSISPVNWMLMEITPYEEMVSVSRKMAKSLVGLGIVAIFLAFIGTLLLTRSFTKPILHLAGVMSHYQMNQPNPDLPKGYKNEFGILFKGFQDMMNRSKMLYKSLDDQNRRQREAEIKALQANINPHFLYNTLDQLNWLAIERGDHDMSKMLELLGKMLRIGLSKGESIITIENELKYLDYYLRIQKIQLEERIDYKIKVPKPVQHYFIPKLTLQPFVENAIIHGFQDGRKGTVYITIIEEPNHLMIKVIDNGVGFRTLSPNKNKLHTG</sequence>
<dbReference type="Gene3D" id="6.10.340.10">
    <property type="match status" value="1"/>
</dbReference>
<dbReference type="InterPro" id="IPR010559">
    <property type="entry name" value="Sig_transdc_His_kin_internal"/>
</dbReference>
<dbReference type="SUPFAM" id="SSF55874">
    <property type="entry name" value="ATPase domain of HSP90 chaperone/DNA topoisomerase II/histidine kinase"/>
    <property type="match status" value="1"/>
</dbReference>
<dbReference type="PANTHER" id="PTHR34220:SF7">
    <property type="entry name" value="SENSOR HISTIDINE KINASE YPDA"/>
    <property type="match status" value="1"/>
</dbReference>
<feature type="domain" description="Signal transduction histidine kinase internal region" evidence="2">
    <location>
        <begin position="374"/>
        <end position="453"/>
    </location>
</feature>
<evidence type="ECO:0000256" key="1">
    <source>
        <dbReference type="SAM" id="Phobius"/>
    </source>
</evidence>
<gene>
    <name evidence="3" type="ORF">ACFFH4_18215</name>
</gene>
<evidence type="ECO:0000313" key="4">
    <source>
        <dbReference type="Proteomes" id="UP001589833"/>
    </source>
</evidence>
<protein>
    <submittedName>
        <fullName evidence="3">Sensor histidine kinase</fullName>
        <ecNumber evidence="3">2.7.13.3</ecNumber>
    </submittedName>
</protein>
<organism evidence="3 4">
    <name type="scientific">Halalkalibacter alkalisediminis</name>
    <dbReference type="NCBI Taxonomy" id="935616"/>
    <lineage>
        <taxon>Bacteria</taxon>
        <taxon>Bacillati</taxon>
        <taxon>Bacillota</taxon>
        <taxon>Bacilli</taxon>
        <taxon>Bacillales</taxon>
        <taxon>Bacillaceae</taxon>
        <taxon>Halalkalibacter</taxon>
    </lineage>
</organism>